<evidence type="ECO:0000256" key="11">
    <source>
        <dbReference type="SAM" id="Phobius"/>
    </source>
</evidence>
<accession>A0A6C2UF06</accession>
<organism evidence="14 15">
    <name type="scientific">Pontiella sulfatireligans</name>
    <dbReference type="NCBI Taxonomy" id="2750658"/>
    <lineage>
        <taxon>Bacteria</taxon>
        <taxon>Pseudomonadati</taxon>
        <taxon>Kiritimatiellota</taxon>
        <taxon>Kiritimatiellia</taxon>
        <taxon>Kiritimatiellales</taxon>
        <taxon>Pontiellaceae</taxon>
        <taxon>Pontiella</taxon>
    </lineage>
</organism>
<comment type="similarity">
    <text evidence="2">Belongs to the YkuD family.</text>
</comment>
<evidence type="ECO:0000313" key="15">
    <source>
        <dbReference type="Proteomes" id="UP000346198"/>
    </source>
</evidence>
<dbReference type="SUPFAM" id="SSF54106">
    <property type="entry name" value="LysM domain"/>
    <property type="match status" value="1"/>
</dbReference>
<dbReference type="EMBL" id="CAAHFH010000001">
    <property type="protein sequence ID" value="VGO18760.1"/>
    <property type="molecule type" value="Genomic_DNA"/>
</dbReference>
<dbReference type="GO" id="GO:0005576">
    <property type="term" value="C:extracellular region"/>
    <property type="evidence" value="ECO:0007669"/>
    <property type="project" value="TreeGrafter"/>
</dbReference>
<dbReference type="UniPathway" id="UPA00219"/>
<keyword evidence="11" id="KW-0812">Transmembrane</keyword>
<sequence>MSKPIYAGTYQNRGRGRWKAVFIFIVLLHLAGLGVYLFFSNADKQKNTEATDATQPGAPAPAAPAGLAPLAPARPMPSPETRALISDARSAMDAGQLVDAKNMLDRAAAANPTPEAIELLGDINMQLLKSPIMIPGKEYYVIQPGDYLQKIAKKYRTTVSLLKEMNGLKTDTIQAGARLLAFNGDITIRVSKTRNELDLISGGKLFKRYSVGTGKFGKTPAVEFNIVDKIIEPPWTRPSDNKQVEYGDPENVLGTRWMKIVSTDHPEITGFGIHGTWQRDSIGQQSSAGCIRMLNEDVEELFDLVPRKTTVIITE</sequence>
<keyword evidence="5" id="KW-0378">Hydrolase</keyword>
<feature type="active site" description="Proton donor/acceptor" evidence="9">
    <location>
        <position position="274"/>
    </location>
</feature>
<name>A0A6C2UF06_9BACT</name>
<feature type="domain" description="L,D-TPase catalytic" evidence="13">
    <location>
        <begin position="186"/>
        <end position="314"/>
    </location>
</feature>
<evidence type="ECO:0000256" key="6">
    <source>
        <dbReference type="ARBA" id="ARBA00022960"/>
    </source>
</evidence>
<evidence type="ECO:0000313" key="14">
    <source>
        <dbReference type="EMBL" id="VGO18760.1"/>
    </source>
</evidence>
<feature type="domain" description="LysM" evidence="12">
    <location>
        <begin position="138"/>
        <end position="181"/>
    </location>
</feature>
<keyword evidence="6 9" id="KW-0133">Cell shape</keyword>
<dbReference type="Pfam" id="PF01476">
    <property type="entry name" value="LysM"/>
    <property type="match status" value="1"/>
</dbReference>
<keyword evidence="15" id="KW-1185">Reference proteome</keyword>
<feature type="transmembrane region" description="Helical" evidence="11">
    <location>
        <begin position="20"/>
        <end position="39"/>
    </location>
</feature>
<evidence type="ECO:0000256" key="8">
    <source>
        <dbReference type="ARBA" id="ARBA00023316"/>
    </source>
</evidence>
<dbReference type="AlphaFoldDB" id="A0A6C2UF06"/>
<dbReference type="PANTHER" id="PTHR30582:SF24">
    <property type="entry name" value="L,D-TRANSPEPTIDASE ERFK_SRFK-RELATED"/>
    <property type="match status" value="1"/>
</dbReference>
<dbReference type="GO" id="GO:0016757">
    <property type="term" value="F:glycosyltransferase activity"/>
    <property type="evidence" value="ECO:0007669"/>
    <property type="project" value="UniProtKB-KW"/>
</dbReference>
<dbReference type="InterPro" id="IPR018392">
    <property type="entry name" value="LysM"/>
</dbReference>
<dbReference type="InterPro" id="IPR005490">
    <property type="entry name" value="LD_TPept_cat_dom"/>
</dbReference>
<evidence type="ECO:0000256" key="7">
    <source>
        <dbReference type="ARBA" id="ARBA00022984"/>
    </source>
</evidence>
<dbReference type="Proteomes" id="UP000346198">
    <property type="component" value="Unassembled WGS sequence"/>
</dbReference>
<dbReference type="CDD" id="cd00118">
    <property type="entry name" value="LysM"/>
    <property type="match status" value="1"/>
</dbReference>
<evidence type="ECO:0000256" key="5">
    <source>
        <dbReference type="ARBA" id="ARBA00022801"/>
    </source>
</evidence>
<keyword evidence="4" id="KW-0808">Transferase</keyword>
<dbReference type="GO" id="GO:0071555">
    <property type="term" value="P:cell wall organization"/>
    <property type="evidence" value="ECO:0007669"/>
    <property type="project" value="UniProtKB-UniRule"/>
</dbReference>
<evidence type="ECO:0000259" key="13">
    <source>
        <dbReference type="PROSITE" id="PS52029"/>
    </source>
</evidence>
<evidence type="ECO:0000256" key="4">
    <source>
        <dbReference type="ARBA" id="ARBA00022679"/>
    </source>
</evidence>
<dbReference type="PROSITE" id="PS52029">
    <property type="entry name" value="LD_TPASE"/>
    <property type="match status" value="1"/>
</dbReference>
<keyword evidence="8 9" id="KW-0961">Cell wall biogenesis/degradation</keyword>
<dbReference type="PANTHER" id="PTHR30582">
    <property type="entry name" value="L,D-TRANSPEPTIDASE"/>
    <property type="match status" value="1"/>
</dbReference>
<dbReference type="Gene3D" id="3.10.350.10">
    <property type="entry name" value="LysM domain"/>
    <property type="match status" value="1"/>
</dbReference>
<feature type="active site" description="Nucleophile" evidence="9">
    <location>
        <position position="290"/>
    </location>
</feature>
<keyword evidence="7 9" id="KW-0573">Peptidoglycan synthesis</keyword>
<proteinExistence type="inferred from homology"/>
<keyword evidence="3" id="KW-0328">Glycosyltransferase</keyword>
<feature type="region of interest" description="Disordered" evidence="10">
    <location>
        <begin position="48"/>
        <end position="73"/>
    </location>
</feature>
<evidence type="ECO:0000256" key="9">
    <source>
        <dbReference type="PROSITE-ProRule" id="PRU01373"/>
    </source>
</evidence>
<dbReference type="GO" id="GO:0071972">
    <property type="term" value="F:peptidoglycan L,D-transpeptidase activity"/>
    <property type="evidence" value="ECO:0007669"/>
    <property type="project" value="TreeGrafter"/>
</dbReference>
<dbReference type="InterPro" id="IPR038063">
    <property type="entry name" value="Transpep_catalytic_dom"/>
</dbReference>
<dbReference type="GO" id="GO:0018104">
    <property type="term" value="P:peptidoglycan-protein cross-linking"/>
    <property type="evidence" value="ECO:0007669"/>
    <property type="project" value="TreeGrafter"/>
</dbReference>
<protein>
    <submittedName>
        <fullName evidence="14">L,D-transpeptidase YkuD</fullName>
    </submittedName>
</protein>
<dbReference type="CDD" id="cd16913">
    <property type="entry name" value="YkuD_like"/>
    <property type="match status" value="1"/>
</dbReference>
<evidence type="ECO:0000256" key="2">
    <source>
        <dbReference type="ARBA" id="ARBA00005992"/>
    </source>
</evidence>
<evidence type="ECO:0000259" key="12">
    <source>
        <dbReference type="PROSITE" id="PS51782"/>
    </source>
</evidence>
<dbReference type="InterPro" id="IPR036779">
    <property type="entry name" value="LysM_dom_sf"/>
</dbReference>
<keyword evidence="11" id="KW-0472">Membrane</keyword>
<keyword evidence="11" id="KW-1133">Transmembrane helix</keyword>
<dbReference type="InterPro" id="IPR050979">
    <property type="entry name" value="LD-transpeptidase"/>
</dbReference>
<evidence type="ECO:0000256" key="10">
    <source>
        <dbReference type="SAM" id="MobiDB-lite"/>
    </source>
</evidence>
<gene>
    <name evidence="14" type="primary">ykuD</name>
    <name evidence="14" type="ORF">SCARR_00813</name>
</gene>
<dbReference type="GO" id="GO:0008360">
    <property type="term" value="P:regulation of cell shape"/>
    <property type="evidence" value="ECO:0007669"/>
    <property type="project" value="UniProtKB-UniRule"/>
</dbReference>
<dbReference type="SUPFAM" id="SSF141523">
    <property type="entry name" value="L,D-transpeptidase catalytic domain-like"/>
    <property type="match status" value="1"/>
</dbReference>
<dbReference type="Pfam" id="PF03734">
    <property type="entry name" value="YkuD"/>
    <property type="match status" value="1"/>
</dbReference>
<reference evidence="14 15" key="1">
    <citation type="submission" date="2019-04" db="EMBL/GenBank/DDBJ databases">
        <authorList>
            <person name="Van Vliet M D."/>
        </authorList>
    </citation>
    <scope>NUCLEOTIDE SEQUENCE [LARGE SCALE GENOMIC DNA]</scope>
    <source>
        <strain evidence="14 15">F21</strain>
    </source>
</reference>
<dbReference type="Gene3D" id="2.40.440.10">
    <property type="entry name" value="L,D-transpeptidase catalytic domain-like"/>
    <property type="match status" value="1"/>
</dbReference>
<dbReference type="SMART" id="SM00257">
    <property type="entry name" value="LysM"/>
    <property type="match status" value="1"/>
</dbReference>
<dbReference type="RefSeq" id="WP_136060216.1">
    <property type="nucleotide sequence ID" value="NZ_CAAHFH010000001.1"/>
</dbReference>
<evidence type="ECO:0000256" key="1">
    <source>
        <dbReference type="ARBA" id="ARBA00004752"/>
    </source>
</evidence>
<comment type="pathway">
    <text evidence="1 9">Cell wall biogenesis; peptidoglycan biosynthesis.</text>
</comment>
<dbReference type="PROSITE" id="PS51782">
    <property type="entry name" value="LYSM"/>
    <property type="match status" value="1"/>
</dbReference>
<evidence type="ECO:0000256" key="3">
    <source>
        <dbReference type="ARBA" id="ARBA00022676"/>
    </source>
</evidence>